<evidence type="ECO:0000256" key="13">
    <source>
        <dbReference type="SAM" id="MobiDB-lite"/>
    </source>
</evidence>
<dbReference type="OrthoDB" id="9812586at2"/>
<gene>
    <name evidence="10 14" type="primary">grpE</name>
    <name evidence="14" type="ORF">FKZ59_03515</name>
</gene>
<feature type="region of interest" description="Disordered" evidence="13">
    <location>
        <begin position="1"/>
        <end position="66"/>
    </location>
</feature>
<dbReference type="GO" id="GO:0051082">
    <property type="term" value="F:unfolded protein binding"/>
    <property type="evidence" value="ECO:0007669"/>
    <property type="project" value="TreeGrafter"/>
</dbReference>
<dbReference type="SUPFAM" id="SSF51064">
    <property type="entry name" value="Head domain of nucleotide exchange factor GrpE"/>
    <property type="match status" value="1"/>
</dbReference>
<evidence type="ECO:0000256" key="8">
    <source>
        <dbReference type="ARBA" id="ARBA00072274"/>
    </source>
</evidence>
<dbReference type="GO" id="GO:0005737">
    <property type="term" value="C:cytoplasm"/>
    <property type="evidence" value="ECO:0007669"/>
    <property type="project" value="UniProtKB-SubCell"/>
</dbReference>
<evidence type="ECO:0000256" key="7">
    <source>
        <dbReference type="ARBA" id="ARBA00053401"/>
    </source>
</evidence>
<evidence type="ECO:0000256" key="9">
    <source>
        <dbReference type="ARBA" id="ARBA00076414"/>
    </source>
</evidence>
<dbReference type="PANTHER" id="PTHR21237:SF23">
    <property type="entry name" value="GRPE PROTEIN HOMOLOG, MITOCHONDRIAL"/>
    <property type="match status" value="1"/>
</dbReference>
<sequence length="217" mass="24419">MSETTENKSKQEETLEKVETADETAAANEEKAETSKADNSALAGENIEEAADKADENSSSEELSTEEYTVKIAELEAKIAEHEDRYLRLRADYENLRRRSQLDLQAAEKYRAQSLLTDLLPIIDNFERALEVKVESEDAKALYKGIEMVYHALIEAVKKEGLEVIPAVGEPFDPNVHQAIMQESDSEKESGIVLKELQKGYKLKDRVLRPSMVSVNE</sequence>
<dbReference type="PRINTS" id="PR00773">
    <property type="entry name" value="GRPEPROTEIN"/>
</dbReference>
<protein>
    <recommendedName>
        <fullName evidence="8 10">Protein GrpE</fullName>
    </recommendedName>
    <alternativeName>
        <fullName evidence="9 10">HSP-70 cofactor</fullName>
    </alternativeName>
</protein>
<dbReference type="Pfam" id="PF01025">
    <property type="entry name" value="GrpE"/>
    <property type="match status" value="1"/>
</dbReference>
<dbReference type="PANTHER" id="PTHR21237">
    <property type="entry name" value="GRPE PROTEIN"/>
    <property type="match status" value="1"/>
</dbReference>
<evidence type="ECO:0000256" key="12">
    <source>
        <dbReference type="RuleBase" id="RU004478"/>
    </source>
</evidence>
<feature type="compositionally biased region" description="Basic and acidic residues" evidence="13">
    <location>
        <begin position="1"/>
        <end position="20"/>
    </location>
</feature>
<keyword evidence="5 10" id="KW-0346">Stress response</keyword>
<dbReference type="EMBL" id="VIGD01000003">
    <property type="protein sequence ID" value="TQE91800.1"/>
    <property type="molecule type" value="Genomic_DNA"/>
</dbReference>
<dbReference type="Proteomes" id="UP000315753">
    <property type="component" value="Unassembled WGS sequence"/>
</dbReference>
<keyword evidence="4 10" id="KW-0963">Cytoplasm</keyword>
<dbReference type="InterPro" id="IPR000740">
    <property type="entry name" value="GrpE"/>
</dbReference>
<evidence type="ECO:0000313" key="15">
    <source>
        <dbReference type="Proteomes" id="UP000315753"/>
    </source>
</evidence>
<keyword evidence="6 10" id="KW-0143">Chaperone</keyword>
<dbReference type="PROSITE" id="PS01071">
    <property type="entry name" value="GRPE"/>
    <property type="match status" value="1"/>
</dbReference>
<comment type="function">
    <text evidence="7 10 11">Participates actively in the response to hyperosmotic and heat shock by preventing the aggregation of stress-denatured proteins, in association with DnaK and GrpE. It is the nucleotide exchange factor for DnaK and may function as a thermosensor. Unfolded proteins bind initially to DnaJ; upon interaction with the DnaJ-bound protein, DnaK hydrolyzes its bound ATP, resulting in the formation of a stable complex. GrpE releases ADP from DnaK; ATP binding to DnaK triggers the release of the substrate protein, thus completing the reaction cycle. Several rounds of ATP-dependent interactions between DnaJ, DnaK and GrpE are required for fully efficient folding.</text>
</comment>
<reference evidence="14 15" key="1">
    <citation type="submission" date="2019-06" db="EMBL/GenBank/DDBJ databases">
        <title>Genome sequence of Ureibacillus terrenus.</title>
        <authorList>
            <person name="Maclea K.S."/>
            <person name="Simoes M."/>
        </authorList>
    </citation>
    <scope>NUCLEOTIDE SEQUENCE [LARGE SCALE GENOMIC DNA]</scope>
    <source>
        <strain evidence="14 15">ATCC BAA-384</strain>
    </source>
</reference>
<dbReference type="SUPFAM" id="SSF58014">
    <property type="entry name" value="Coiled-coil domain of nucleotide exchange factor GrpE"/>
    <property type="match status" value="1"/>
</dbReference>
<dbReference type="InterPro" id="IPR013805">
    <property type="entry name" value="GrpE_CC"/>
</dbReference>
<dbReference type="Gene3D" id="2.30.22.10">
    <property type="entry name" value="Head domain of nucleotide exchange factor GrpE"/>
    <property type="match status" value="1"/>
</dbReference>
<dbReference type="NCBIfam" id="NF010738">
    <property type="entry name" value="PRK14140.1"/>
    <property type="match status" value="1"/>
</dbReference>
<dbReference type="GO" id="GO:0042803">
    <property type="term" value="F:protein homodimerization activity"/>
    <property type="evidence" value="ECO:0007669"/>
    <property type="project" value="InterPro"/>
</dbReference>
<evidence type="ECO:0000256" key="3">
    <source>
        <dbReference type="ARBA" id="ARBA00011738"/>
    </source>
</evidence>
<evidence type="ECO:0000256" key="2">
    <source>
        <dbReference type="ARBA" id="ARBA00009054"/>
    </source>
</evidence>
<evidence type="ECO:0000256" key="4">
    <source>
        <dbReference type="ARBA" id="ARBA00022490"/>
    </source>
</evidence>
<comment type="similarity">
    <text evidence="2 10 12">Belongs to the GrpE family.</text>
</comment>
<keyword evidence="15" id="KW-1185">Reference proteome</keyword>
<comment type="subunit">
    <text evidence="3 10">Homodimer.</text>
</comment>
<proteinExistence type="inferred from homology"/>
<dbReference type="GO" id="GO:0000774">
    <property type="term" value="F:adenyl-nucleotide exchange factor activity"/>
    <property type="evidence" value="ECO:0007669"/>
    <property type="project" value="InterPro"/>
</dbReference>
<dbReference type="GO" id="GO:0051087">
    <property type="term" value="F:protein-folding chaperone binding"/>
    <property type="evidence" value="ECO:0007669"/>
    <property type="project" value="InterPro"/>
</dbReference>
<dbReference type="GO" id="GO:0006457">
    <property type="term" value="P:protein folding"/>
    <property type="evidence" value="ECO:0007669"/>
    <property type="project" value="InterPro"/>
</dbReference>
<dbReference type="CDD" id="cd00446">
    <property type="entry name" value="GrpE"/>
    <property type="match status" value="1"/>
</dbReference>
<organism evidence="14 15">
    <name type="scientific">Ureibacillus terrenus</name>
    <dbReference type="NCBI Taxonomy" id="118246"/>
    <lineage>
        <taxon>Bacteria</taxon>
        <taxon>Bacillati</taxon>
        <taxon>Bacillota</taxon>
        <taxon>Bacilli</taxon>
        <taxon>Bacillales</taxon>
        <taxon>Caryophanaceae</taxon>
        <taxon>Ureibacillus</taxon>
    </lineage>
</organism>
<dbReference type="RefSeq" id="WP_141601359.1">
    <property type="nucleotide sequence ID" value="NZ_JARMSB010000014.1"/>
</dbReference>
<evidence type="ECO:0000256" key="1">
    <source>
        <dbReference type="ARBA" id="ARBA00004496"/>
    </source>
</evidence>
<evidence type="ECO:0000256" key="5">
    <source>
        <dbReference type="ARBA" id="ARBA00023016"/>
    </source>
</evidence>
<dbReference type="FunFam" id="2.30.22.10:FF:000001">
    <property type="entry name" value="Protein GrpE"/>
    <property type="match status" value="1"/>
</dbReference>
<name>A0A540V4W7_9BACL</name>
<dbReference type="InterPro" id="IPR009012">
    <property type="entry name" value="GrpE_head"/>
</dbReference>
<evidence type="ECO:0000256" key="10">
    <source>
        <dbReference type="HAMAP-Rule" id="MF_01151"/>
    </source>
</evidence>
<comment type="subcellular location">
    <subcellularLocation>
        <location evidence="1 10">Cytoplasm</location>
    </subcellularLocation>
</comment>
<comment type="caution">
    <text evidence="14">The sequence shown here is derived from an EMBL/GenBank/DDBJ whole genome shotgun (WGS) entry which is preliminary data.</text>
</comment>
<dbReference type="AlphaFoldDB" id="A0A540V4W7"/>
<evidence type="ECO:0000313" key="14">
    <source>
        <dbReference type="EMBL" id="TQE91800.1"/>
    </source>
</evidence>
<accession>A0A540V4W7</accession>
<evidence type="ECO:0000256" key="11">
    <source>
        <dbReference type="RuleBase" id="RU000639"/>
    </source>
</evidence>
<dbReference type="Gene3D" id="3.90.20.20">
    <property type="match status" value="1"/>
</dbReference>
<dbReference type="HAMAP" id="MF_01151">
    <property type="entry name" value="GrpE"/>
    <property type="match status" value="1"/>
</dbReference>
<evidence type="ECO:0000256" key="6">
    <source>
        <dbReference type="ARBA" id="ARBA00023186"/>
    </source>
</evidence>